<dbReference type="InterPro" id="IPR042229">
    <property type="entry name" value="Listeria/Bacterioides_rpt_sf"/>
</dbReference>
<feature type="domain" description="Bacterial repeat" evidence="2">
    <location>
        <begin position="556"/>
        <end position="632"/>
    </location>
</feature>
<accession>A0AA37KC60</accession>
<dbReference type="GO" id="GO:0030313">
    <property type="term" value="C:cell envelope"/>
    <property type="evidence" value="ECO:0007669"/>
    <property type="project" value="UniProtKB-SubCell"/>
</dbReference>
<dbReference type="EMBL" id="BQNZ01000002">
    <property type="protein sequence ID" value="GKH72580.1"/>
    <property type="molecule type" value="Genomic_DNA"/>
</dbReference>
<gene>
    <name evidence="3" type="ORF">CE91St3_24430</name>
</gene>
<dbReference type="GeneID" id="49203627"/>
<feature type="domain" description="Bacterial repeat" evidence="2">
    <location>
        <begin position="1136"/>
        <end position="1202"/>
    </location>
</feature>
<dbReference type="InterPro" id="IPR044060">
    <property type="entry name" value="Bacterial_rp_domain"/>
</dbReference>
<protein>
    <recommendedName>
        <fullName evidence="2">Bacterial repeat domain-containing protein</fullName>
    </recommendedName>
</protein>
<feature type="domain" description="Bacterial repeat" evidence="2">
    <location>
        <begin position="816"/>
        <end position="885"/>
    </location>
</feature>
<comment type="caution">
    <text evidence="3">The sequence shown here is derived from an EMBL/GenBank/DDBJ whole genome shotgun (WGS) entry which is preliminary data.</text>
</comment>
<evidence type="ECO:0000313" key="4">
    <source>
        <dbReference type="Proteomes" id="UP001055114"/>
    </source>
</evidence>
<evidence type="ECO:0000313" key="3">
    <source>
        <dbReference type="EMBL" id="GKH72580.1"/>
    </source>
</evidence>
<evidence type="ECO:0000256" key="1">
    <source>
        <dbReference type="ARBA" id="ARBA00004196"/>
    </source>
</evidence>
<dbReference type="InterPro" id="IPR013378">
    <property type="entry name" value="InlB-like_B-rpt"/>
</dbReference>
<dbReference type="NCBIfam" id="TIGR02543">
    <property type="entry name" value="List_Bact_rpt"/>
    <property type="match status" value="3"/>
</dbReference>
<evidence type="ECO:0000259" key="2">
    <source>
        <dbReference type="Pfam" id="PF18998"/>
    </source>
</evidence>
<dbReference type="Gene3D" id="2.60.40.4270">
    <property type="entry name" value="Listeria-Bacteroides repeat domain"/>
    <property type="match status" value="4"/>
</dbReference>
<dbReference type="Pfam" id="PF18998">
    <property type="entry name" value="Flg_new_2"/>
    <property type="match status" value="3"/>
</dbReference>
<reference evidence="3" key="1">
    <citation type="submission" date="2022-01" db="EMBL/GenBank/DDBJ databases">
        <title>Novel bile acid biosynthetic pathways are enriched in the microbiome of centenarians.</title>
        <authorList>
            <person name="Sato Y."/>
            <person name="Atarashi K."/>
            <person name="Plichta R.D."/>
            <person name="Arai Y."/>
            <person name="Sasajima S."/>
            <person name="Kearney M.S."/>
            <person name="Suda W."/>
            <person name="Takeshita K."/>
            <person name="Sasaki T."/>
            <person name="Okamoto S."/>
            <person name="Skelly N.A."/>
            <person name="Okamura Y."/>
            <person name="Vlamakis H."/>
            <person name="Li Y."/>
            <person name="Tanoue T."/>
            <person name="Takei H."/>
            <person name="Nittono H."/>
            <person name="Narushima S."/>
            <person name="Irie J."/>
            <person name="Itoh H."/>
            <person name="Moriya K."/>
            <person name="Sugiura Y."/>
            <person name="Suematsu M."/>
            <person name="Moritoki N."/>
            <person name="Shibata S."/>
            <person name="Littman R.D."/>
            <person name="Fischbach A.M."/>
            <person name="Uwamino Y."/>
            <person name="Inoue T."/>
            <person name="Honda A."/>
            <person name="Hattori M."/>
            <person name="Murai T."/>
            <person name="Xavier J.R."/>
            <person name="Hirose N."/>
            <person name="Honda K."/>
        </authorList>
    </citation>
    <scope>NUCLEOTIDE SEQUENCE</scope>
    <source>
        <strain evidence="3">CE91-St3</strain>
    </source>
</reference>
<dbReference type="AlphaFoldDB" id="A0AA37KC60"/>
<dbReference type="Pfam" id="PF09479">
    <property type="entry name" value="Flg_new"/>
    <property type="match status" value="5"/>
</dbReference>
<organism evidence="3 4">
    <name type="scientific">Parabacteroides merdae</name>
    <dbReference type="NCBI Taxonomy" id="46503"/>
    <lineage>
        <taxon>Bacteria</taxon>
        <taxon>Pseudomonadati</taxon>
        <taxon>Bacteroidota</taxon>
        <taxon>Bacteroidia</taxon>
        <taxon>Bacteroidales</taxon>
        <taxon>Tannerellaceae</taxon>
        <taxon>Parabacteroides</taxon>
    </lineage>
</organism>
<dbReference type="Proteomes" id="UP001055114">
    <property type="component" value="Unassembled WGS sequence"/>
</dbReference>
<comment type="subcellular location">
    <subcellularLocation>
        <location evidence="1">Cell envelope</location>
    </subcellularLocation>
</comment>
<sequence>MKRNSGLIGWIVLIVGLLCSVRGGAVDVGSAAALRDALGNATVSGNVVMLTGDVSLSSTLNITGGTMILDLNGMQISITKNKAEAKCISVTGGTLEITGGGFISAQTTGTEWFSDRAAIALSYDGGTVRIYRATFNAIASDGTAYTLDPNNDYTVDNMIPAGAYMTNSSDYGSTGLVSSSITVALTNYNVSYNTSGGTTTNPGTPSYTIETPDFTLPTVTKNGYTFADWTYNGNPVNPTALPTTADRVTSKDMAFGATWTLISYKVVYDVAGGTAIQDGLYNIETGISSLPTPKREGYVFNGWYRDNQKVTSIPAGTGDITLVAHWTEISYTLSFKTNNDTFIADISYTKAKPGILPSGLTKEGYMFGGWFQNENFTGSELEAVPFPAGTAGQTNIPVMIYAKWIPISYTITFNTNGGSDQDALPYTVETETFKLPTRTTKAGYTLVGWYIDEALTKPYGEVVKGTHGDFTLYAKWKLTEYTIEYELYGHGNNPPDAVTCYNIEKEVELPTPQRDNFTFVGWHKDDLLKDQALMIIPAGTTGNLKLYAEWTMGNSVQITRPENGTITVMSGTTEVKSGDKVGANTSLTITATPASADYKLSKLVVNNTEYTTSSQTVKMPAEGGLTISAAFADPRPAASAPKITTDPVNTDYIPSGESVTVTMDKGGECDSLLYSIDGSTPKRYTGAFQVSTITAATKTVAVQAIARKSGCKDGVTTRNITFRSGKITITFNLPKGITACNPEGGEVVEAVASGGAFEFKLIVDKNYFQTLDSIKVTANGTVITPDVYDIYTLSNQTTDVAVNVTGISGVTHLITLVQSANGVIAFTGDEDAENSRTVNHGDPVSVTATADENYKFQSWTDGETANPRTFVAESDVTLQARFVKDSAGFSVILPELEGVTVKPLTGYPTEVKPGGKFKFYLHLDADYNESVPVVYVNNEELNVNQEVYSIYNISENIRISVDGIVRNKVKPVLQEHVSAIDVETGSDVSGLSLLTDALIVLQADAPEGQVFSKWNDGKADNPRIVTAADASQLFPLFLPKTGQGAVCVKLPVLAGAGMGAVNVNAAAVTEGESVQLKLVVLPSYSQSSVKVFANGKELDATLSLRASSETKTLFYTLSGLSEDVDVEVSGLKQNEYVVSLEQQDGGIVRASQVGMVKHGTIVTLEAAPDRGNMFVKWEDGNTLNPYRYVVTDNCTLKGSFAASNMPVGNENVSVPAVRICTTGSFLHIQSPEVSELSVWNMEGKLIKRAGVPAGYSSYLLPAGVYVVKVGNGESVKIVIR</sequence>
<name>A0AA37KC60_9BACT</name>
<dbReference type="RefSeq" id="WP_005649867.1">
    <property type="nucleotide sequence ID" value="NZ_BAABYG010000001.1"/>
</dbReference>
<proteinExistence type="predicted"/>